<reference evidence="1 2" key="1">
    <citation type="journal article" date="2019" name="BMC Genomics">
        <title>New insights from Opisthorchis felineus genome: update on genomics of the epidemiologically important liver flukes.</title>
        <authorList>
            <person name="Ershov N.I."/>
            <person name="Mordvinov V.A."/>
            <person name="Prokhortchouk E.B."/>
            <person name="Pakharukova M.Y."/>
            <person name="Gunbin K.V."/>
            <person name="Ustyantsev K."/>
            <person name="Genaev M.A."/>
            <person name="Blinov A.G."/>
            <person name="Mazur A."/>
            <person name="Boulygina E."/>
            <person name="Tsygankova S."/>
            <person name="Khrameeva E."/>
            <person name="Chekanov N."/>
            <person name="Fan G."/>
            <person name="Xiao A."/>
            <person name="Zhang H."/>
            <person name="Xu X."/>
            <person name="Yang H."/>
            <person name="Solovyev V."/>
            <person name="Lee S.M."/>
            <person name="Liu X."/>
            <person name="Afonnikov D.A."/>
            <person name="Skryabin K.G."/>
        </authorList>
    </citation>
    <scope>NUCLEOTIDE SEQUENCE [LARGE SCALE GENOMIC DNA]</scope>
    <source>
        <strain evidence="1">AK-0245</strain>
        <tissue evidence="1">Whole organism</tissue>
    </source>
</reference>
<gene>
    <name evidence="1" type="ORF">CRM22_003200</name>
</gene>
<comment type="caution">
    <text evidence="1">The sequence shown here is derived from an EMBL/GenBank/DDBJ whole genome shotgun (WGS) entry which is preliminary data.</text>
</comment>
<sequence length="106" mass="12549">MYGNIRSVAVTLCVYSSLTRVYPHCRTNASTHRRIGAQAYWRTGVLAHGRMDARTHGRTDAWTHERMDARAHRRTRIDDADWSTMRKFIMDWDLNIRNCLSQLVRW</sequence>
<proteinExistence type="predicted"/>
<name>A0A4S2M778_OPIFE</name>
<accession>A0A4S2M778</accession>
<dbReference type="AlphaFoldDB" id="A0A4S2M778"/>
<protein>
    <submittedName>
        <fullName evidence="1">Uncharacterized protein</fullName>
    </submittedName>
</protein>
<evidence type="ECO:0000313" key="1">
    <source>
        <dbReference type="EMBL" id="TGZ70429.1"/>
    </source>
</evidence>
<dbReference type="OrthoDB" id="7788762at2759"/>
<dbReference type="Proteomes" id="UP000308267">
    <property type="component" value="Unassembled WGS sequence"/>
</dbReference>
<organism evidence="1 2">
    <name type="scientific">Opisthorchis felineus</name>
    <dbReference type="NCBI Taxonomy" id="147828"/>
    <lineage>
        <taxon>Eukaryota</taxon>
        <taxon>Metazoa</taxon>
        <taxon>Spiralia</taxon>
        <taxon>Lophotrochozoa</taxon>
        <taxon>Platyhelminthes</taxon>
        <taxon>Trematoda</taxon>
        <taxon>Digenea</taxon>
        <taxon>Opisthorchiida</taxon>
        <taxon>Opisthorchiata</taxon>
        <taxon>Opisthorchiidae</taxon>
        <taxon>Opisthorchis</taxon>
    </lineage>
</organism>
<keyword evidence="2" id="KW-1185">Reference proteome</keyword>
<evidence type="ECO:0000313" key="2">
    <source>
        <dbReference type="Proteomes" id="UP000308267"/>
    </source>
</evidence>
<dbReference type="EMBL" id="SJOL01005376">
    <property type="protein sequence ID" value="TGZ70429.1"/>
    <property type="molecule type" value="Genomic_DNA"/>
</dbReference>